<dbReference type="RefSeq" id="WP_141998322.1">
    <property type="nucleotide sequence ID" value="NZ_VFML01000001.1"/>
</dbReference>
<organism evidence="2 3">
    <name type="scientific">Amycolatopsis cihanbeyliensis</name>
    <dbReference type="NCBI Taxonomy" id="1128664"/>
    <lineage>
        <taxon>Bacteria</taxon>
        <taxon>Bacillati</taxon>
        <taxon>Actinomycetota</taxon>
        <taxon>Actinomycetes</taxon>
        <taxon>Pseudonocardiales</taxon>
        <taxon>Pseudonocardiaceae</taxon>
        <taxon>Amycolatopsis</taxon>
    </lineage>
</organism>
<dbReference type="InterPro" id="IPR025349">
    <property type="entry name" value="DUF4253"/>
</dbReference>
<feature type="domain" description="DUF4253" evidence="1">
    <location>
        <begin position="144"/>
        <end position="252"/>
    </location>
</feature>
<evidence type="ECO:0000313" key="2">
    <source>
        <dbReference type="EMBL" id="TQJ02944.1"/>
    </source>
</evidence>
<dbReference type="OrthoDB" id="7839592at2"/>
<keyword evidence="3" id="KW-1185">Reference proteome</keyword>
<dbReference type="EMBL" id="VFML01000001">
    <property type="protein sequence ID" value="TQJ02944.1"/>
    <property type="molecule type" value="Genomic_DNA"/>
</dbReference>
<comment type="caution">
    <text evidence="2">The sequence shown here is derived from an EMBL/GenBank/DDBJ whole genome shotgun (WGS) entry which is preliminary data.</text>
</comment>
<evidence type="ECO:0000259" key="1">
    <source>
        <dbReference type="Pfam" id="PF14062"/>
    </source>
</evidence>
<sequence length="252" mass="27740">MTVTRLHTHSPLPELGLPPGHWHGRLWVSERPLDEPDRYPACVAAHPDSGLWPVLIPGDLRFELGGEDWILDRDWIPPARDQVPGVDAAATLAGWWGKPCCAGHCLDPFGAEFPGLARRTPRRADPLAEAGNTGSVLARQGNSRLGLVATERPADIPALLGWPGMINTTRDVAAISAVLRSWEDRFGAVLLSLGFDTLELSVAAPPKTPERALVTAAEHRAFCLENFTSRQGDLREFADDLLGVRLWRFWWD</sequence>
<gene>
    <name evidence="2" type="ORF">FB471_2694</name>
</gene>
<evidence type="ECO:0000313" key="3">
    <source>
        <dbReference type="Proteomes" id="UP000320876"/>
    </source>
</evidence>
<accession>A0A542DIW0</accession>
<dbReference type="Proteomes" id="UP000320876">
    <property type="component" value="Unassembled WGS sequence"/>
</dbReference>
<protein>
    <submittedName>
        <fullName evidence="2">Uncharacterized protein DUF4253</fullName>
    </submittedName>
</protein>
<name>A0A542DIW0_AMYCI</name>
<proteinExistence type="predicted"/>
<dbReference type="Pfam" id="PF14062">
    <property type="entry name" value="DUF4253"/>
    <property type="match status" value="1"/>
</dbReference>
<dbReference type="AlphaFoldDB" id="A0A542DIW0"/>
<reference evidence="2 3" key="1">
    <citation type="submission" date="2019-06" db="EMBL/GenBank/DDBJ databases">
        <title>Sequencing the genomes of 1000 actinobacteria strains.</title>
        <authorList>
            <person name="Klenk H.-P."/>
        </authorList>
    </citation>
    <scope>NUCLEOTIDE SEQUENCE [LARGE SCALE GENOMIC DNA]</scope>
    <source>
        <strain evidence="2 3">DSM 45679</strain>
    </source>
</reference>